<dbReference type="InterPro" id="IPR001646">
    <property type="entry name" value="5peptide_repeat"/>
</dbReference>
<feature type="region of interest" description="Disordered" evidence="1">
    <location>
        <begin position="308"/>
        <end position="352"/>
    </location>
</feature>
<dbReference type="InterPro" id="IPR051082">
    <property type="entry name" value="Pentapeptide-BTB/POZ_domain"/>
</dbReference>
<dbReference type="SUPFAM" id="SSF141571">
    <property type="entry name" value="Pentapeptide repeat-like"/>
    <property type="match status" value="1"/>
</dbReference>
<dbReference type="PANTHER" id="PTHR14136:SF17">
    <property type="entry name" value="BTB_POZ DOMAIN-CONTAINING PROTEIN KCTD9"/>
    <property type="match status" value="1"/>
</dbReference>
<dbReference type="RefSeq" id="WP_345380643.1">
    <property type="nucleotide sequence ID" value="NZ_BAABIC010000007.1"/>
</dbReference>
<evidence type="ECO:0000256" key="1">
    <source>
        <dbReference type="SAM" id="MobiDB-lite"/>
    </source>
</evidence>
<feature type="compositionally biased region" description="Basic residues" evidence="1">
    <location>
        <begin position="343"/>
        <end position="352"/>
    </location>
</feature>
<evidence type="ECO:0000313" key="2">
    <source>
        <dbReference type="EMBL" id="GAA4688437.1"/>
    </source>
</evidence>
<dbReference type="PANTHER" id="PTHR14136">
    <property type="entry name" value="BTB_POZ DOMAIN-CONTAINING PROTEIN KCTD9"/>
    <property type="match status" value="1"/>
</dbReference>
<accession>A0ABP8WEX4</accession>
<proteinExistence type="predicted"/>
<dbReference type="Pfam" id="PF00805">
    <property type="entry name" value="Pentapeptide"/>
    <property type="match status" value="1"/>
</dbReference>
<dbReference type="EMBL" id="BAABIC010000007">
    <property type="protein sequence ID" value="GAA4688437.1"/>
    <property type="molecule type" value="Genomic_DNA"/>
</dbReference>
<evidence type="ECO:0000313" key="3">
    <source>
        <dbReference type="Proteomes" id="UP001500325"/>
    </source>
</evidence>
<dbReference type="Proteomes" id="UP001500325">
    <property type="component" value="Unassembled WGS sequence"/>
</dbReference>
<comment type="caution">
    <text evidence="2">The sequence shown here is derived from an EMBL/GenBank/DDBJ whole genome shotgun (WGS) entry which is preliminary data.</text>
</comment>
<evidence type="ECO:0008006" key="4">
    <source>
        <dbReference type="Google" id="ProtNLM"/>
    </source>
</evidence>
<sequence length="352" mass="35319">MLDLIDLRADCSRCTGLCCVAPAFARSADFAFAKPAGTPCRHLRPDARCGVHAELRPRGMVGCTVFDCFGAGQALSARADWRDGGEDAVFAAFPQLRTLHELLRYLVEARGLVGGGVADGAAVGGGVVGGAAADGAAADGAALGGGVVDGAAAEGAGLGGGVVGGAAVRGGVADGVVSGGDGAGAGLADDLDAAIARTEDLAALDPAQLATLDVEAHRRVVNPLLVAASGAVRGDGPDRRGADLIGARLRGADLRRASLRGALLLGADLRGADLRGADVTGADLRGARLEGADLRGVLFLVPPQLTAARGDGTTRLPSGFERPAHWTTAPRSSTPARTSSHPRTGRSRPRRR</sequence>
<dbReference type="Gene3D" id="2.160.20.80">
    <property type="entry name" value="E3 ubiquitin-protein ligase SopA"/>
    <property type="match status" value="1"/>
</dbReference>
<reference evidence="3" key="1">
    <citation type="journal article" date="2019" name="Int. J. Syst. Evol. Microbiol.">
        <title>The Global Catalogue of Microorganisms (GCM) 10K type strain sequencing project: providing services to taxonomists for standard genome sequencing and annotation.</title>
        <authorList>
            <consortium name="The Broad Institute Genomics Platform"/>
            <consortium name="The Broad Institute Genome Sequencing Center for Infectious Disease"/>
            <person name="Wu L."/>
            <person name="Ma J."/>
        </authorList>
    </citation>
    <scope>NUCLEOTIDE SEQUENCE [LARGE SCALE GENOMIC DNA]</scope>
    <source>
        <strain evidence="3">JCM 18055</strain>
    </source>
</reference>
<name>A0ABP8WEX4_9PSEU</name>
<protein>
    <recommendedName>
        <fullName evidence="4">Pentapeptide repeat-containing protein</fullName>
    </recommendedName>
</protein>
<organism evidence="2 3">
    <name type="scientific">Pseudonocardia yuanmonensis</name>
    <dbReference type="NCBI Taxonomy" id="1095914"/>
    <lineage>
        <taxon>Bacteria</taxon>
        <taxon>Bacillati</taxon>
        <taxon>Actinomycetota</taxon>
        <taxon>Actinomycetes</taxon>
        <taxon>Pseudonocardiales</taxon>
        <taxon>Pseudonocardiaceae</taxon>
        <taxon>Pseudonocardia</taxon>
    </lineage>
</organism>
<gene>
    <name evidence="2" type="ORF">GCM10023215_25500</name>
</gene>
<keyword evidence="3" id="KW-1185">Reference proteome</keyword>